<dbReference type="RefSeq" id="WP_110290545.1">
    <property type="nucleotide sequence ID" value="NZ_QICS01000002.1"/>
</dbReference>
<evidence type="ECO:0000313" key="3">
    <source>
        <dbReference type="Proteomes" id="UP000247523"/>
    </source>
</evidence>
<reference evidence="2 3" key="1">
    <citation type="submission" date="2018-05" db="EMBL/GenBank/DDBJ databases">
        <title>Genomic Encyclopedia of Type Strains, Phase IV (KMG-IV): sequencing the most valuable type-strain genomes for metagenomic binning, comparative biology and taxonomic classification.</title>
        <authorList>
            <person name="Goeker M."/>
        </authorList>
    </citation>
    <scope>NUCLEOTIDE SEQUENCE [LARGE SCALE GENOMIC DNA]</scope>
    <source>
        <strain evidence="2 3">DSM 28816</strain>
    </source>
</reference>
<evidence type="ECO:0000313" key="2">
    <source>
        <dbReference type="EMBL" id="PXV93541.1"/>
    </source>
</evidence>
<organism evidence="2 3">
    <name type="scientific">Lachnotalea glycerini</name>
    <dbReference type="NCBI Taxonomy" id="1763509"/>
    <lineage>
        <taxon>Bacteria</taxon>
        <taxon>Bacillati</taxon>
        <taxon>Bacillota</taxon>
        <taxon>Clostridia</taxon>
        <taxon>Lachnospirales</taxon>
        <taxon>Lachnospiraceae</taxon>
        <taxon>Lachnotalea</taxon>
    </lineage>
</organism>
<gene>
    <name evidence="2" type="ORF">C8E03_102309</name>
</gene>
<comment type="similarity">
    <text evidence="1">Belongs to the bactofilin family.</text>
</comment>
<proteinExistence type="inferred from homology"/>
<dbReference type="EMBL" id="QICS01000002">
    <property type="protein sequence ID" value="PXV93541.1"/>
    <property type="molecule type" value="Genomic_DNA"/>
</dbReference>
<sequence>MSFFKEFKEDLSQAVNELLPEEELLSSDTEIKNDDELLEDSDDSIDLDDFDNLLKAVSSTSEDEVKPEEENAVEEASVIEENVIEENVIEEESPELETVFAVEEPKAVSENNELSDESAVITRGTTIKGDIESTGSLEIVGTVTGNVSCSGKLTITGKVTGNSKASEIFADSAKIEGEVVSEGTVKVGVGSVIIGNVTATSAVIAGAINGNIDVNGPVIVDSSAVIMGDIKSRSVQINNGAVIEGFCSQSYSDVNVKAFFEEKN</sequence>
<dbReference type="Pfam" id="PF04519">
    <property type="entry name" value="Bactofilin"/>
    <property type="match status" value="2"/>
</dbReference>
<comment type="caution">
    <text evidence="2">The sequence shown here is derived from an EMBL/GenBank/DDBJ whole genome shotgun (WGS) entry which is preliminary data.</text>
</comment>
<dbReference type="PANTHER" id="PTHR35024">
    <property type="entry name" value="HYPOTHETICAL CYTOSOLIC PROTEIN"/>
    <property type="match status" value="1"/>
</dbReference>
<evidence type="ECO:0000256" key="1">
    <source>
        <dbReference type="ARBA" id="ARBA00044755"/>
    </source>
</evidence>
<accession>A0A318EPY2</accession>
<dbReference type="PANTHER" id="PTHR35024:SF4">
    <property type="entry name" value="POLYMER-FORMING CYTOSKELETAL PROTEIN"/>
    <property type="match status" value="1"/>
</dbReference>
<dbReference type="Proteomes" id="UP000247523">
    <property type="component" value="Unassembled WGS sequence"/>
</dbReference>
<name>A0A318EPY2_9FIRM</name>
<dbReference type="AlphaFoldDB" id="A0A318EPY2"/>
<dbReference type="InterPro" id="IPR007607">
    <property type="entry name" value="BacA/B"/>
</dbReference>
<protein>
    <submittedName>
        <fullName evidence="2">Polymer-forming protein</fullName>
    </submittedName>
</protein>